<dbReference type="EMBL" id="JANBPY010002004">
    <property type="protein sequence ID" value="KAJ1957103.1"/>
    <property type="molecule type" value="Genomic_DNA"/>
</dbReference>
<organism evidence="8 9">
    <name type="scientific">Dispira parvispora</name>
    <dbReference type="NCBI Taxonomy" id="1520584"/>
    <lineage>
        <taxon>Eukaryota</taxon>
        <taxon>Fungi</taxon>
        <taxon>Fungi incertae sedis</taxon>
        <taxon>Zoopagomycota</taxon>
        <taxon>Kickxellomycotina</taxon>
        <taxon>Dimargaritomycetes</taxon>
        <taxon>Dimargaritales</taxon>
        <taxon>Dimargaritaceae</taxon>
        <taxon>Dispira</taxon>
    </lineage>
</organism>
<dbReference type="Gene3D" id="2.30.36.70">
    <property type="entry name" value="Actin, Chain A, domain 2"/>
    <property type="match status" value="1"/>
</dbReference>
<evidence type="ECO:0000313" key="8">
    <source>
        <dbReference type="EMBL" id="KAJ1957103.1"/>
    </source>
</evidence>
<keyword evidence="9" id="KW-1185">Reference proteome</keyword>
<protein>
    <recommendedName>
        <fullName evidence="3">Actin-like protein ARP6</fullName>
    </recommendedName>
    <alternativeName>
        <fullName evidence="7">Actin-like protein arp6</fullName>
    </alternativeName>
</protein>
<dbReference type="InterPro" id="IPR004000">
    <property type="entry name" value="Actin"/>
</dbReference>
<evidence type="ECO:0000256" key="6">
    <source>
        <dbReference type="ARBA" id="ARBA00063309"/>
    </source>
</evidence>
<dbReference type="SMART" id="SM00268">
    <property type="entry name" value="ACTIN"/>
    <property type="match status" value="1"/>
</dbReference>
<dbReference type="Gene3D" id="3.90.640.10">
    <property type="entry name" value="Actin, Chain A, domain 4"/>
    <property type="match status" value="1"/>
</dbReference>
<dbReference type="InterPro" id="IPR043129">
    <property type="entry name" value="ATPase_NBD"/>
</dbReference>
<comment type="similarity">
    <text evidence="2">Belongs to the actin family. ARP6 subfamily.</text>
</comment>
<comment type="function">
    <text evidence="5">Component of the SWR1 complex which mediates the ATP-dependent exchange of histone H2A for the H2A variant HZT1 leading to transcriptional regulation of selected genes by chromatin remodeling. Involved in chromosome stability.</text>
</comment>
<dbReference type="AlphaFoldDB" id="A0A9W8E4R9"/>
<dbReference type="SUPFAM" id="SSF53067">
    <property type="entry name" value="Actin-like ATPase domain"/>
    <property type="match status" value="2"/>
</dbReference>
<comment type="subcellular location">
    <subcellularLocation>
        <location evidence="1">Cytoplasm</location>
    </subcellularLocation>
</comment>
<dbReference type="Pfam" id="PF00022">
    <property type="entry name" value="Actin"/>
    <property type="match status" value="1"/>
</dbReference>
<evidence type="ECO:0000256" key="1">
    <source>
        <dbReference type="ARBA" id="ARBA00004496"/>
    </source>
</evidence>
<dbReference type="FunFam" id="3.90.640.10:FF:000014">
    <property type="entry name" value="Putative actin-related protein 6"/>
    <property type="match status" value="1"/>
</dbReference>
<proteinExistence type="inferred from homology"/>
<name>A0A9W8E4R9_9FUNG</name>
<evidence type="ECO:0000256" key="7">
    <source>
        <dbReference type="ARBA" id="ARBA00073820"/>
    </source>
</evidence>
<gene>
    <name evidence="8" type="primary">ARP6</name>
    <name evidence="8" type="ORF">IWQ62_005165</name>
</gene>
<dbReference type="GO" id="GO:0005634">
    <property type="term" value="C:nucleus"/>
    <property type="evidence" value="ECO:0007669"/>
    <property type="project" value="UniProtKB-ARBA"/>
</dbReference>
<sequence length="374" mass="41551">MSVTNTLVLDNGSYTIKLGYAGTQGELQSVPNLVGRNRRTGQLYVADEIDKHATWNQFTMRSPFERGYITNWDLQLTVWDRLFSDQVLALAPLDTRLVVTEPLLNLENIQNGYDEVLFEEFGFGQIVRAPAVSLAAYNPIQSILTPTITDTRPGCLGAECITVVDLGHAATFIAPFFRGKLCRSAIRKIDVGGKLLTNYLKETVSFRQWNMMDETGVVGHIKETGCFITTDIDRDLKVCKRAPHRNTLTLAYVLPNLTESQSGYVKSIGGQLTDQGRDHQDAQGEQILMMDNERFTVPEVLFYPSDIGIRQKGLAEAIVESVSATPVAFQGLMYANIIVMGGGAGFPGLRERLMAELRPLVPEEYLIRIGVPDR</sequence>
<dbReference type="Proteomes" id="UP001150925">
    <property type="component" value="Unassembled WGS sequence"/>
</dbReference>
<dbReference type="CDD" id="cd10210">
    <property type="entry name" value="ASKHA_NBD_Arp6"/>
    <property type="match status" value="1"/>
</dbReference>
<keyword evidence="4" id="KW-0963">Cytoplasm</keyword>
<evidence type="ECO:0000313" key="9">
    <source>
        <dbReference type="Proteomes" id="UP001150925"/>
    </source>
</evidence>
<evidence type="ECO:0000256" key="4">
    <source>
        <dbReference type="ARBA" id="ARBA00022490"/>
    </source>
</evidence>
<evidence type="ECO:0000256" key="5">
    <source>
        <dbReference type="ARBA" id="ARBA00025222"/>
    </source>
</evidence>
<accession>A0A9W8E4R9</accession>
<dbReference type="Gene3D" id="3.30.420.40">
    <property type="match status" value="2"/>
</dbReference>
<comment type="caution">
    <text evidence="8">The sequence shown here is derived from an EMBL/GenBank/DDBJ whole genome shotgun (WGS) entry which is preliminary data.</text>
</comment>
<dbReference type="PANTHER" id="PTHR11937">
    <property type="entry name" value="ACTIN"/>
    <property type="match status" value="1"/>
</dbReference>
<dbReference type="OrthoDB" id="6220758at2759"/>
<dbReference type="GO" id="GO:0005737">
    <property type="term" value="C:cytoplasm"/>
    <property type="evidence" value="ECO:0007669"/>
    <property type="project" value="UniProtKB-SubCell"/>
</dbReference>
<evidence type="ECO:0000256" key="2">
    <source>
        <dbReference type="ARBA" id="ARBA00005665"/>
    </source>
</evidence>
<reference evidence="8" key="1">
    <citation type="submission" date="2022-07" db="EMBL/GenBank/DDBJ databases">
        <title>Phylogenomic reconstructions and comparative analyses of Kickxellomycotina fungi.</title>
        <authorList>
            <person name="Reynolds N.K."/>
            <person name="Stajich J.E."/>
            <person name="Barry K."/>
            <person name="Grigoriev I.V."/>
            <person name="Crous P."/>
            <person name="Smith M.E."/>
        </authorList>
    </citation>
    <scope>NUCLEOTIDE SEQUENCE</scope>
    <source>
        <strain evidence="8">RSA 1196</strain>
    </source>
</reference>
<evidence type="ECO:0000256" key="3">
    <source>
        <dbReference type="ARBA" id="ARBA00018633"/>
    </source>
</evidence>
<comment type="subunit">
    <text evidence="6">Component of the SWR1 chromatin remodeling complex.</text>
</comment>